<dbReference type="AlphaFoldDB" id="F2NSK8"/>
<evidence type="ECO:0000256" key="2">
    <source>
        <dbReference type="ARBA" id="ARBA00023315"/>
    </source>
</evidence>
<reference evidence="5" key="2">
    <citation type="submission" date="2011-04" db="EMBL/GenBank/DDBJ databases">
        <title>The complete genome of chromosome of Treponema succinifaciens DSM 2489.</title>
        <authorList>
            <person name="Lucas S."/>
            <person name="Copeland A."/>
            <person name="Lapidus A."/>
            <person name="Bruce D."/>
            <person name="Goodwin L."/>
            <person name="Pitluck S."/>
            <person name="Peters L."/>
            <person name="Kyrpides N."/>
            <person name="Mavromatis K."/>
            <person name="Ivanova N."/>
            <person name="Ovchinnikova G."/>
            <person name="Teshima H."/>
            <person name="Detter J.C."/>
            <person name="Tapia R."/>
            <person name="Han C."/>
            <person name="Land M."/>
            <person name="Hauser L."/>
            <person name="Markowitz V."/>
            <person name="Cheng J.-F."/>
            <person name="Hugenholtz P."/>
            <person name="Woyke T."/>
            <person name="Wu D."/>
            <person name="Gronow S."/>
            <person name="Wellnitz S."/>
            <person name="Brambilla E."/>
            <person name="Klenk H.-P."/>
            <person name="Eisen J.A."/>
        </authorList>
    </citation>
    <scope>NUCLEOTIDE SEQUENCE [LARGE SCALE GENOMIC DNA]</scope>
    <source>
        <strain evidence="5">ATCC 33096 / DSM 2489 / 6091</strain>
    </source>
</reference>
<keyword evidence="1" id="KW-0808">Transferase</keyword>
<dbReference type="GO" id="GO:0008080">
    <property type="term" value="F:N-acetyltransferase activity"/>
    <property type="evidence" value="ECO:0007669"/>
    <property type="project" value="InterPro"/>
</dbReference>
<dbReference type="HOGENOM" id="CLU_086503_3_2_12"/>
<dbReference type="PANTHER" id="PTHR43626:SF4">
    <property type="entry name" value="GCN5-RELATED N-ACETYLTRANSFERASE 2, CHLOROPLASTIC"/>
    <property type="match status" value="1"/>
</dbReference>
<reference evidence="4 5" key="1">
    <citation type="journal article" date="2011" name="Stand. Genomic Sci.">
        <title>Complete genome sequence of Treponema succinifaciens type strain (6091).</title>
        <authorList>
            <person name="Han C."/>
            <person name="Gronow S."/>
            <person name="Teshima H."/>
            <person name="Lapidus A."/>
            <person name="Nolan M."/>
            <person name="Lucas S."/>
            <person name="Hammon N."/>
            <person name="Deshpande S."/>
            <person name="Cheng J.F."/>
            <person name="Zeytun A."/>
            <person name="Tapia R."/>
            <person name="Goodwin L."/>
            <person name="Pitluck S."/>
            <person name="Liolios K."/>
            <person name="Pagani I."/>
            <person name="Ivanova N."/>
            <person name="Mavromatis K."/>
            <person name="Mikhailova N."/>
            <person name="Huntemann M."/>
            <person name="Pati A."/>
            <person name="Chen A."/>
            <person name="Palaniappan K."/>
            <person name="Land M."/>
            <person name="Hauser L."/>
            <person name="Brambilla E.M."/>
            <person name="Rohde M."/>
            <person name="Goker M."/>
            <person name="Woyke T."/>
            <person name="Bristow J."/>
            <person name="Eisen J.A."/>
            <person name="Markowitz V."/>
            <person name="Hugenholtz P."/>
            <person name="Kyrpides N.C."/>
            <person name="Klenk H.P."/>
            <person name="Detter J.C."/>
        </authorList>
    </citation>
    <scope>NUCLEOTIDE SEQUENCE [LARGE SCALE GENOMIC DNA]</scope>
    <source>
        <strain evidence="5">ATCC 33096 / DSM 2489 / 6091</strain>
    </source>
</reference>
<dbReference type="InterPro" id="IPR016181">
    <property type="entry name" value="Acyl_CoA_acyltransferase"/>
</dbReference>
<evidence type="ECO:0000259" key="3">
    <source>
        <dbReference type="PROSITE" id="PS51186"/>
    </source>
</evidence>
<dbReference type="PANTHER" id="PTHR43626">
    <property type="entry name" value="ACYL-COA N-ACYLTRANSFERASE"/>
    <property type="match status" value="1"/>
</dbReference>
<dbReference type="eggNOG" id="COG0454">
    <property type="taxonomic scope" value="Bacteria"/>
</dbReference>
<dbReference type="EMBL" id="CP002631">
    <property type="protein sequence ID" value="AEB14782.1"/>
    <property type="molecule type" value="Genomic_DNA"/>
</dbReference>
<feature type="domain" description="N-acetyltransferase" evidence="3">
    <location>
        <begin position="22"/>
        <end position="156"/>
    </location>
</feature>
<dbReference type="KEGG" id="tsu:Tresu_1895"/>
<proteinExistence type="predicted"/>
<dbReference type="Pfam" id="PF00583">
    <property type="entry name" value="Acetyltransf_1"/>
    <property type="match status" value="1"/>
</dbReference>
<sequence>MPEIASKFLWKTGMESKPTENLTIKYNELTAVQFIELWKTVWGAGPSTEQAEIAMKNTLFRVSIFDGGKIVGMARMLGDLGLDYFIKDVVVHPEYQKMGIRRLLIDELLNFVRKNGVSGTNIFVELCAGPDKIPFYEKFGFDYDESQRLKLMCKAE</sequence>
<dbReference type="CDD" id="cd04301">
    <property type="entry name" value="NAT_SF"/>
    <property type="match status" value="1"/>
</dbReference>
<dbReference type="Proteomes" id="UP000006852">
    <property type="component" value="Chromosome"/>
</dbReference>
<keyword evidence="2" id="KW-0012">Acyltransferase</keyword>
<dbReference type="PROSITE" id="PS51186">
    <property type="entry name" value="GNAT"/>
    <property type="match status" value="1"/>
</dbReference>
<dbReference type="SUPFAM" id="SSF55729">
    <property type="entry name" value="Acyl-CoA N-acyltransferases (Nat)"/>
    <property type="match status" value="1"/>
</dbReference>
<dbReference type="InterPro" id="IPR045039">
    <property type="entry name" value="NSI-like"/>
</dbReference>
<organism evidence="4 5">
    <name type="scientific">Treponema succinifaciens (strain ATCC 33096 / DSM 2489 / 6091)</name>
    <dbReference type="NCBI Taxonomy" id="869209"/>
    <lineage>
        <taxon>Bacteria</taxon>
        <taxon>Pseudomonadati</taxon>
        <taxon>Spirochaetota</taxon>
        <taxon>Spirochaetia</taxon>
        <taxon>Spirochaetales</taxon>
        <taxon>Treponemataceae</taxon>
        <taxon>Treponema</taxon>
    </lineage>
</organism>
<evidence type="ECO:0000313" key="4">
    <source>
        <dbReference type="EMBL" id="AEB14782.1"/>
    </source>
</evidence>
<accession>F2NSK8</accession>
<name>F2NSK8_TRES6</name>
<gene>
    <name evidence="4" type="ordered locus">Tresu_1895</name>
</gene>
<dbReference type="STRING" id="869209.Tresu_1895"/>
<dbReference type="GO" id="GO:0005737">
    <property type="term" value="C:cytoplasm"/>
    <property type="evidence" value="ECO:0007669"/>
    <property type="project" value="TreeGrafter"/>
</dbReference>
<evidence type="ECO:0000313" key="5">
    <source>
        <dbReference type="Proteomes" id="UP000006852"/>
    </source>
</evidence>
<dbReference type="InterPro" id="IPR000182">
    <property type="entry name" value="GNAT_dom"/>
</dbReference>
<protein>
    <submittedName>
        <fullName evidence="4">GCN5-related N-acetyltransferase</fullName>
    </submittedName>
</protein>
<dbReference type="Gene3D" id="3.40.630.30">
    <property type="match status" value="1"/>
</dbReference>
<keyword evidence="5" id="KW-1185">Reference proteome</keyword>
<evidence type="ECO:0000256" key="1">
    <source>
        <dbReference type="ARBA" id="ARBA00022679"/>
    </source>
</evidence>